<name>A0ABQ2IKF3_9BACT</name>
<protein>
    <submittedName>
        <fullName evidence="1">Uncharacterized protein</fullName>
    </submittedName>
</protein>
<accession>A0ABQ2IKF3</accession>
<dbReference type="Proteomes" id="UP000632339">
    <property type="component" value="Unassembled WGS sequence"/>
</dbReference>
<keyword evidence="2" id="KW-1185">Reference proteome</keyword>
<proteinExistence type="predicted"/>
<evidence type="ECO:0000313" key="2">
    <source>
        <dbReference type="Proteomes" id="UP000632339"/>
    </source>
</evidence>
<comment type="caution">
    <text evidence="1">The sequence shown here is derived from an EMBL/GenBank/DDBJ whole genome shotgun (WGS) entry which is preliminary data.</text>
</comment>
<reference evidence="2" key="1">
    <citation type="journal article" date="2019" name="Int. J. Syst. Evol. Microbiol.">
        <title>The Global Catalogue of Microorganisms (GCM) 10K type strain sequencing project: providing services to taxonomists for standard genome sequencing and annotation.</title>
        <authorList>
            <consortium name="The Broad Institute Genomics Platform"/>
            <consortium name="The Broad Institute Genome Sequencing Center for Infectious Disease"/>
            <person name="Wu L."/>
            <person name="Ma J."/>
        </authorList>
    </citation>
    <scope>NUCLEOTIDE SEQUENCE [LARGE SCALE GENOMIC DNA]</scope>
    <source>
        <strain evidence="2">CGMCC 1.6375</strain>
    </source>
</reference>
<dbReference type="EMBL" id="BMLI01000004">
    <property type="protein sequence ID" value="GGN13220.1"/>
    <property type="molecule type" value="Genomic_DNA"/>
</dbReference>
<evidence type="ECO:0000313" key="1">
    <source>
        <dbReference type="EMBL" id="GGN13220.1"/>
    </source>
</evidence>
<sequence>MHEVFVDNNGIGISAVNRQAVMAEIIIGLDRGYTAKLLLPVLAVWALPAGINHHAHPTQITDAELSGMSTERTDTADDLMAGDHREDPFKPFVTGQVNIGMANPAV</sequence>
<organism evidence="1 2">
    <name type="scientific">Dyadobacter beijingensis</name>
    <dbReference type="NCBI Taxonomy" id="365489"/>
    <lineage>
        <taxon>Bacteria</taxon>
        <taxon>Pseudomonadati</taxon>
        <taxon>Bacteroidota</taxon>
        <taxon>Cytophagia</taxon>
        <taxon>Cytophagales</taxon>
        <taxon>Spirosomataceae</taxon>
        <taxon>Dyadobacter</taxon>
    </lineage>
</organism>
<gene>
    <name evidence="1" type="ORF">GCM10010967_56650</name>
</gene>